<keyword evidence="3 4" id="KW-0964">Secreted</keyword>
<comment type="similarity">
    <text evidence="2 4">Belongs to the IL-1 family.</text>
</comment>
<evidence type="ECO:0000313" key="6">
    <source>
        <dbReference type="Proteomes" id="UP000694910"/>
    </source>
</evidence>
<evidence type="ECO:0000256" key="1">
    <source>
        <dbReference type="ARBA" id="ARBA00004613"/>
    </source>
</evidence>
<evidence type="ECO:0000256" key="2">
    <source>
        <dbReference type="ARBA" id="ARBA00010448"/>
    </source>
</evidence>
<gene>
    <name evidence="7" type="primary">LOC101396035</name>
</gene>
<evidence type="ECO:0000256" key="4">
    <source>
        <dbReference type="RuleBase" id="RU003753"/>
    </source>
</evidence>
<name>A0ABM0HXF3_CERSS</name>
<dbReference type="CDD" id="cd23300">
    <property type="entry name" value="beta-trefoil_IL36"/>
    <property type="match status" value="1"/>
</dbReference>
<dbReference type="PANTHER" id="PTHR10078">
    <property type="entry name" value="INTERLEUKIN-1 FAMILY MEMBER"/>
    <property type="match status" value="1"/>
</dbReference>
<comment type="subcellular location">
    <subcellularLocation>
        <location evidence="1 4">Secreted</location>
    </subcellularLocation>
</comment>
<dbReference type="Proteomes" id="UP000694910">
    <property type="component" value="Unplaced"/>
</dbReference>
<dbReference type="InterPro" id="IPR008996">
    <property type="entry name" value="IL1/FGF"/>
</dbReference>
<dbReference type="Pfam" id="PF00340">
    <property type="entry name" value="IL1"/>
    <property type="match status" value="1"/>
</dbReference>
<dbReference type="RefSeq" id="XP_004435953.1">
    <property type="nucleotide sequence ID" value="XM_004435896.2"/>
</dbReference>
<dbReference type="Gene3D" id="2.80.10.50">
    <property type="match status" value="1"/>
</dbReference>
<dbReference type="InterPro" id="IPR003297">
    <property type="entry name" value="IL-1RA/IL-36"/>
</dbReference>
<keyword evidence="6" id="KW-1185">Reference proteome</keyword>
<dbReference type="GeneID" id="101396035"/>
<feature type="region of interest" description="Disordered" evidence="5">
    <location>
        <begin position="1"/>
        <end position="24"/>
    </location>
</feature>
<evidence type="ECO:0000256" key="5">
    <source>
        <dbReference type="SAM" id="MobiDB-lite"/>
    </source>
</evidence>
<protein>
    <recommendedName>
        <fullName evidence="4">Interleukin-1</fullName>
    </recommendedName>
</protein>
<evidence type="ECO:0000313" key="7">
    <source>
        <dbReference type="RefSeq" id="XP_004435953.1"/>
    </source>
</evidence>
<dbReference type="PRINTS" id="PR00264">
    <property type="entry name" value="INTERLEUKIN1"/>
</dbReference>
<dbReference type="InterPro" id="IPR000975">
    <property type="entry name" value="IL-1_fam"/>
</dbReference>
<dbReference type="SUPFAM" id="SSF50353">
    <property type="entry name" value="Cytokine"/>
    <property type="match status" value="1"/>
</dbReference>
<evidence type="ECO:0000256" key="3">
    <source>
        <dbReference type="ARBA" id="ARBA00022525"/>
    </source>
</evidence>
<organism evidence="6 7">
    <name type="scientific">Ceratotherium simum simum</name>
    <name type="common">Southern white rhinoceros</name>
    <dbReference type="NCBI Taxonomy" id="73337"/>
    <lineage>
        <taxon>Eukaryota</taxon>
        <taxon>Metazoa</taxon>
        <taxon>Chordata</taxon>
        <taxon>Craniata</taxon>
        <taxon>Vertebrata</taxon>
        <taxon>Euteleostomi</taxon>
        <taxon>Mammalia</taxon>
        <taxon>Eutheria</taxon>
        <taxon>Laurasiatheria</taxon>
        <taxon>Perissodactyla</taxon>
        <taxon>Rhinocerotidae</taxon>
        <taxon>Ceratotherium</taxon>
    </lineage>
</organism>
<dbReference type="SMART" id="SM00125">
    <property type="entry name" value="IL1"/>
    <property type="match status" value="1"/>
</dbReference>
<accession>A0ABM0HXF3</accession>
<dbReference type="PANTHER" id="PTHR10078:SF27">
    <property type="entry name" value="INTERLEUKIN-36 GAMMA"/>
    <property type="match status" value="1"/>
</dbReference>
<reference evidence="7" key="1">
    <citation type="submission" date="2025-08" db="UniProtKB">
        <authorList>
            <consortium name="RefSeq"/>
        </authorList>
    </citation>
    <scope>IDENTIFICATION</scope>
</reference>
<proteinExistence type="inferred from homology"/>
<sequence>MTDVRGVPIPERTHEAVNKPQTGKASDLSQQVWILQGLTLMTVPRSDSVAPVTVTVAPCKYPESLEQGKGVPIYLGIQDPEMCLSCEDVEGQPTLQLKDQKILDLYNQAEPVKPCLFYHVKTGATSTFESAAFPGWFITSSERGQPIFLTSDQGRMYNTAFNIDFSVELSREVAA</sequence>
<dbReference type="PRINTS" id="PR01360">
    <property type="entry name" value="INTRLEUKIN1X"/>
</dbReference>